<dbReference type="Gene3D" id="1.25.40.10">
    <property type="entry name" value="Tetratricopeptide repeat domain"/>
    <property type="match status" value="1"/>
</dbReference>
<dbReference type="Pfam" id="PF13432">
    <property type="entry name" value="TPR_16"/>
    <property type="match status" value="1"/>
</dbReference>
<dbReference type="SUPFAM" id="SSF48452">
    <property type="entry name" value="TPR-like"/>
    <property type="match status" value="1"/>
</dbReference>
<evidence type="ECO:0000313" key="1">
    <source>
        <dbReference type="EMBL" id="MCT8970626.1"/>
    </source>
</evidence>
<protein>
    <submittedName>
        <fullName evidence="1">Tetratricopeptide repeat protein</fullName>
    </submittedName>
</protein>
<gene>
    <name evidence="1" type="ORF">MUB46_02020</name>
</gene>
<comment type="caution">
    <text evidence="1">The sequence shown here is derived from an EMBL/GenBank/DDBJ whole genome shotgun (WGS) entry which is preliminary data.</text>
</comment>
<accession>A0AAW5QRB8</accession>
<evidence type="ECO:0000313" key="2">
    <source>
        <dbReference type="Proteomes" id="UP001320898"/>
    </source>
</evidence>
<sequence length="200" mass="21594">MPDRAGTDQLLRDAAAAISAGDWRGAETALLTCLERRAEDVSLAYNLALVEKRLGKPAQAEQRLARLLATAPDHANARFEYAASLMDRGAETDALGAFETYLAAVPDDPDARLNAARLCLRLGRGKAAAVHLELAESVRPGDPAIRLGRAETARDLGEVDEARNLFGALYWDAPGLRPEILKAMSQGARGRLPLDRRRLG</sequence>
<dbReference type="Proteomes" id="UP001320898">
    <property type="component" value="Unassembled WGS sequence"/>
</dbReference>
<dbReference type="AlphaFoldDB" id="A0AAW5QRB8"/>
<dbReference type="RefSeq" id="WP_261614191.1">
    <property type="nucleotide sequence ID" value="NZ_JALIDZ010000001.1"/>
</dbReference>
<keyword evidence="2" id="KW-1185">Reference proteome</keyword>
<name>A0AAW5QRB8_9HYPH</name>
<dbReference type="EMBL" id="JALIDZ010000001">
    <property type="protein sequence ID" value="MCT8970626.1"/>
    <property type="molecule type" value="Genomic_DNA"/>
</dbReference>
<organism evidence="1 2">
    <name type="scientific">Microbaculum marinisediminis</name>
    <dbReference type="NCBI Taxonomy" id="2931392"/>
    <lineage>
        <taxon>Bacteria</taxon>
        <taxon>Pseudomonadati</taxon>
        <taxon>Pseudomonadota</taxon>
        <taxon>Alphaproteobacteria</taxon>
        <taxon>Hyphomicrobiales</taxon>
        <taxon>Tepidamorphaceae</taxon>
        <taxon>Microbaculum</taxon>
    </lineage>
</organism>
<reference evidence="1 2" key="1">
    <citation type="submission" date="2022-04" db="EMBL/GenBank/DDBJ databases">
        <authorList>
            <person name="Ye Y.-Q."/>
            <person name="Du Z.-J."/>
        </authorList>
    </citation>
    <scope>NUCLEOTIDE SEQUENCE [LARGE SCALE GENOMIC DNA]</scope>
    <source>
        <strain evidence="1 2">A6E488</strain>
    </source>
</reference>
<dbReference type="InterPro" id="IPR011990">
    <property type="entry name" value="TPR-like_helical_dom_sf"/>
</dbReference>
<proteinExistence type="predicted"/>